<dbReference type="Gene3D" id="1.10.1520.10">
    <property type="entry name" value="Ribonuclease III domain"/>
    <property type="match status" value="1"/>
</dbReference>
<dbReference type="GO" id="GO:0004525">
    <property type="term" value="F:ribonuclease III activity"/>
    <property type="evidence" value="ECO:0007669"/>
    <property type="project" value="InterPro"/>
</dbReference>
<reference evidence="2 3" key="1">
    <citation type="journal article" date="2018" name="Mol. Plant">
        <title>The genome of Artemisia annua provides insight into the evolution of Asteraceae family and artemisinin biosynthesis.</title>
        <authorList>
            <person name="Shen Q."/>
            <person name="Zhang L."/>
            <person name="Liao Z."/>
            <person name="Wang S."/>
            <person name="Yan T."/>
            <person name="Shi P."/>
            <person name="Liu M."/>
            <person name="Fu X."/>
            <person name="Pan Q."/>
            <person name="Wang Y."/>
            <person name="Lv Z."/>
            <person name="Lu X."/>
            <person name="Zhang F."/>
            <person name="Jiang W."/>
            <person name="Ma Y."/>
            <person name="Chen M."/>
            <person name="Hao X."/>
            <person name="Li L."/>
            <person name="Tang Y."/>
            <person name="Lv G."/>
            <person name="Zhou Y."/>
            <person name="Sun X."/>
            <person name="Brodelius P.E."/>
            <person name="Rose J.K.C."/>
            <person name="Tang K."/>
        </authorList>
    </citation>
    <scope>NUCLEOTIDE SEQUENCE [LARGE SCALE GENOMIC DNA]</scope>
    <source>
        <strain evidence="3">cv. Huhao1</strain>
        <tissue evidence="2">Leaf</tissue>
    </source>
</reference>
<accession>A0A2U1KZE3</accession>
<protein>
    <submittedName>
        <fullName evidence="2">Argonaute/Dicer protein, PAZ</fullName>
    </submittedName>
</protein>
<dbReference type="InterPro" id="IPR036389">
    <property type="entry name" value="RNase_III_sf"/>
</dbReference>
<sequence length="272" mass="30920">MVPNNQKNHEYFLSEADQKLWNPSYKFLLLPLESLEPFQIYWKEIAFAFITKNPLLTGRGTREEKPSFNGRETSMDTVMTDSDSTNIVHLADRSLHKDNRFTTSLSKTLPFHPNIYRPSLSHGYSSKFMSLMEIGKGEDKRTAFNSFEAHISLTIPSYGFELTGFGSHHNSVKRLELLGDSVLKFAVSCDLYHEYATTQRYWYLAHGDSVESIAGAAEPTPDKLELPPMRDLMDICDLLGYLVKDTCRTKVDTVILELHLQLKDDLLVGTGS</sequence>
<dbReference type="STRING" id="35608.A0A2U1KZE3"/>
<feature type="domain" description="RNase III" evidence="1">
    <location>
        <begin position="167"/>
        <end position="195"/>
    </location>
</feature>
<comment type="caution">
    <text evidence="2">The sequence shown here is derived from an EMBL/GenBank/DDBJ whole genome shotgun (WGS) entry which is preliminary data.</text>
</comment>
<keyword evidence="3" id="KW-1185">Reference proteome</keyword>
<dbReference type="InterPro" id="IPR000999">
    <property type="entry name" value="RNase_III_dom"/>
</dbReference>
<name>A0A2U1KZE3_ARTAN</name>
<dbReference type="Proteomes" id="UP000245207">
    <property type="component" value="Unassembled WGS sequence"/>
</dbReference>
<gene>
    <name evidence="2" type="ORF">CTI12_AA548080</name>
</gene>
<evidence type="ECO:0000313" key="2">
    <source>
        <dbReference type="EMBL" id="PWA42074.1"/>
    </source>
</evidence>
<evidence type="ECO:0000313" key="3">
    <source>
        <dbReference type="Proteomes" id="UP000245207"/>
    </source>
</evidence>
<dbReference type="PROSITE" id="PS50142">
    <property type="entry name" value="RNASE_3_2"/>
    <property type="match status" value="1"/>
</dbReference>
<evidence type="ECO:0000259" key="1">
    <source>
        <dbReference type="PROSITE" id="PS50142"/>
    </source>
</evidence>
<dbReference type="EMBL" id="PKPP01012642">
    <property type="protein sequence ID" value="PWA42074.1"/>
    <property type="molecule type" value="Genomic_DNA"/>
</dbReference>
<dbReference type="SUPFAM" id="SSF69065">
    <property type="entry name" value="RNase III domain-like"/>
    <property type="match status" value="1"/>
</dbReference>
<dbReference type="AlphaFoldDB" id="A0A2U1KZE3"/>
<dbReference type="GO" id="GO:0006396">
    <property type="term" value="P:RNA processing"/>
    <property type="evidence" value="ECO:0007669"/>
    <property type="project" value="InterPro"/>
</dbReference>
<proteinExistence type="predicted"/>
<organism evidence="2 3">
    <name type="scientific">Artemisia annua</name>
    <name type="common">Sweet wormwood</name>
    <dbReference type="NCBI Taxonomy" id="35608"/>
    <lineage>
        <taxon>Eukaryota</taxon>
        <taxon>Viridiplantae</taxon>
        <taxon>Streptophyta</taxon>
        <taxon>Embryophyta</taxon>
        <taxon>Tracheophyta</taxon>
        <taxon>Spermatophyta</taxon>
        <taxon>Magnoliopsida</taxon>
        <taxon>eudicotyledons</taxon>
        <taxon>Gunneridae</taxon>
        <taxon>Pentapetalae</taxon>
        <taxon>asterids</taxon>
        <taxon>campanulids</taxon>
        <taxon>Asterales</taxon>
        <taxon>Asteraceae</taxon>
        <taxon>Asteroideae</taxon>
        <taxon>Anthemideae</taxon>
        <taxon>Artemisiinae</taxon>
        <taxon>Artemisia</taxon>
    </lineage>
</organism>